<reference evidence="6 7" key="1">
    <citation type="journal article" date="2014" name="Int. J. Syst. Evol. Microbiol.">
        <title>Complete genome sequence of Corynebacterium casei LMG S-19264T (=DSM 44701T), isolated from a smear-ripened cheese.</title>
        <authorList>
            <consortium name="US DOE Joint Genome Institute (JGI-PGF)"/>
            <person name="Walter F."/>
            <person name="Albersmeier A."/>
            <person name="Kalinowski J."/>
            <person name="Ruckert C."/>
        </authorList>
    </citation>
    <scope>NUCLEOTIDE SEQUENCE [LARGE SCALE GENOMIC DNA]</scope>
    <source>
        <strain evidence="6 7">NBRC 112289</strain>
    </source>
</reference>
<keyword evidence="2" id="KW-0378">Hydrolase</keyword>
<feature type="binding site" evidence="4">
    <location>
        <position position="111"/>
    </location>
    <ligand>
        <name>substrate</name>
    </ligand>
</feature>
<evidence type="ECO:0000256" key="1">
    <source>
        <dbReference type="ARBA" id="ARBA00008853"/>
    </source>
</evidence>
<dbReference type="InterPro" id="IPR013658">
    <property type="entry name" value="SGL"/>
</dbReference>
<dbReference type="Proteomes" id="UP001157160">
    <property type="component" value="Unassembled WGS sequence"/>
</dbReference>
<accession>A0AA37UEU3</accession>
<evidence type="ECO:0000256" key="2">
    <source>
        <dbReference type="ARBA" id="ARBA00022801"/>
    </source>
</evidence>
<dbReference type="PANTHER" id="PTHR47572:SF4">
    <property type="entry name" value="LACTONASE DRP35"/>
    <property type="match status" value="1"/>
</dbReference>
<dbReference type="InterPro" id="IPR005511">
    <property type="entry name" value="SMP-30"/>
</dbReference>
<keyword evidence="4" id="KW-0479">Metal-binding</keyword>
<dbReference type="Gene3D" id="2.120.10.30">
    <property type="entry name" value="TolB, C-terminal domain"/>
    <property type="match status" value="1"/>
</dbReference>
<dbReference type="GO" id="GO:0046872">
    <property type="term" value="F:metal ion binding"/>
    <property type="evidence" value="ECO:0007669"/>
    <property type="project" value="UniProtKB-KW"/>
</dbReference>
<keyword evidence="4" id="KW-0862">Zinc</keyword>
<dbReference type="SUPFAM" id="SSF63829">
    <property type="entry name" value="Calcium-dependent phosphotriesterase"/>
    <property type="match status" value="1"/>
</dbReference>
<feature type="domain" description="SMP-30/Gluconolactonase/LRE-like region" evidence="5">
    <location>
        <begin position="22"/>
        <end position="269"/>
    </location>
</feature>
<evidence type="ECO:0000313" key="6">
    <source>
        <dbReference type="EMBL" id="GMA29118.1"/>
    </source>
</evidence>
<protein>
    <submittedName>
        <fullName evidence="6">Gluconolactonase</fullName>
    </submittedName>
</protein>
<feature type="binding site" evidence="4">
    <location>
        <position position="170"/>
    </location>
    <ligand>
        <name>a divalent metal cation</name>
        <dbReference type="ChEBI" id="CHEBI:60240"/>
    </ligand>
</feature>
<feature type="binding site" evidence="4">
    <location>
        <position position="215"/>
    </location>
    <ligand>
        <name>a divalent metal cation</name>
        <dbReference type="ChEBI" id="CHEBI:60240"/>
    </ligand>
</feature>
<dbReference type="RefSeq" id="WP_284232923.1">
    <property type="nucleotide sequence ID" value="NZ_BSUL01000001.1"/>
</dbReference>
<keyword evidence="7" id="KW-1185">Reference proteome</keyword>
<evidence type="ECO:0000256" key="4">
    <source>
        <dbReference type="PIRSR" id="PIRSR605511-2"/>
    </source>
</evidence>
<evidence type="ECO:0000256" key="3">
    <source>
        <dbReference type="PIRSR" id="PIRSR605511-1"/>
    </source>
</evidence>
<dbReference type="PRINTS" id="PR01790">
    <property type="entry name" value="SMP30FAMILY"/>
</dbReference>
<sequence length="286" mass="30900">MPTTTDLLTDATPELLWTGAEWTEGPLWLPEERVVRFSDIPNNRIMAWDAVTGETRVHRDGVEFTNGRTLGLDGRVVQASHGRRAVESEDATGVVRVLTEAWSGGRYNSPNDVVVASDGAVWFTDPPYGIQASGREGYPGEQEYGGCFVFRLDPATGEATPVITELAHPNGLAFSPDESLLYVTDSDPSSAFGVFVLDIAAGTTRRFATATGTTDGIRVDVEGRIWTTSGPAIQVYTPEGELLQQIDMPETTSNLCFGGDDGTELFTTSDSSLYRLRTTTTAAPRP</sequence>
<evidence type="ECO:0000313" key="7">
    <source>
        <dbReference type="Proteomes" id="UP001157160"/>
    </source>
</evidence>
<name>A0AA37UEU3_9MICO</name>
<feature type="binding site" evidence="4">
    <location>
        <position position="24"/>
    </location>
    <ligand>
        <name>a divalent metal cation</name>
        <dbReference type="ChEBI" id="CHEBI:60240"/>
    </ligand>
</feature>
<dbReference type="EMBL" id="BSUL01000001">
    <property type="protein sequence ID" value="GMA29118.1"/>
    <property type="molecule type" value="Genomic_DNA"/>
</dbReference>
<dbReference type="PANTHER" id="PTHR47572">
    <property type="entry name" value="LIPOPROTEIN-RELATED"/>
    <property type="match status" value="1"/>
</dbReference>
<dbReference type="Pfam" id="PF08450">
    <property type="entry name" value="SGL"/>
    <property type="match status" value="1"/>
</dbReference>
<dbReference type="AlphaFoldDB" id="A0AA37UEU3"/>
<gene>
    <name evidence="6" type="ORF">GCM10025874_23710</name>
</gene>
<comment type="cofactor">
    <cofactor evidence="4">
        <name>Zn(2+)</name>
        <dbReference type="ChEBI" id="CHEBI:29105"/>
    </cofactor>
    <text evidence="4">Binds 1 divalent metal cation per subunit.</text>
</comment>
<dbReference type="InterPro" id="IPR011042">
    <property type="entry name" value="6-blade_b-propeller_TolB-like"/>
</dbReference>
<comment type="caution">
    <text evidence="6">The sequence shown here is derived from an EMBL/GenBank/DDBJ whole genome shotgun (WGS) entry which is preliminary data.</text>
</comment>
<comment type="similarity">
    <text evidence="1">Belongs to the SMP-30/CGR1 family.</text>
</comment>
<organism evidence="6 7">
    <name type="scientific">Arenivirga flava</name>
    <dbReference type="NCBI Taxonomy" id="1930060"/>
    <lineage>
        <taxon>Bacteria</taxon>
        <taxon>Bacillati</taxon>
        <taxon>Actinomycetota</taxon>
        <taxon>Actinomycetes</taxon>
        <taxon>Micrococcales</taxon>
        <taxon>Microbacteriaceae</taxon>
        <taxon>Arenivirga</taxon>
    </lineage>
</organism>
<dbReference type="GO" id="GO:0016787">
    <property type="term" value="F:hydrolase activity"/>
    <property type="evidence" value="ECO:0007669"/>
    <property type="project" value="UniProtKB-KW"/>
</dbReference>
<dbReference type="InterPro" id="IPR051262">
    <property type="entry name" value="SMP-30/CGR1_Lactonase"/>
</dbReference>
<evidence type="ECO:0000259" key="5">
    <source>
        <dbReference type="Pfam" id="PF08450"/>
    </source>
</evidence>
<proteinExistence type="inferred from homology"/>
<feature type="active site" description="Proton donor/acceptor" evidence="3">
    <location>
        <position position="215"/>
    </location>
</feature>